<feature type="coiled-coil region" evidence="1">
    <location>
        <begin position="75"/>
        <end position="109"/>
    </location>
</feature>
<evidence type="ECO:0000256" key="1">
    <source>
        <dbReference type="SAM" id="Coils"/>
    </source>
</evidence>
<feature type="coiled-coil region" evidence="1">
    <location>
        <begin position="178"/>
        <end position="205"/>
    </location>
</feature>
<evidence type="ECO:0000313" key="2">
    <source>
        <dbReference type="EMBL" id="CAF1097723.1"/>
    </source>
</evidence>
<evidence type="ECO:0000313" key="3">
    <source>
        <dbReference type="EMBL" id="CAF1247906.1"/>
    </source>
</evidence>
<reference evidence="3" key="1">
    <citation type="submission" date="2021-02" db="EMBL/GenBank/DDBJ databases">
        <authorList>
            <person name="Nowell W R."/>
        </authorList>
    </citation>
    <scope>NUCLEOTIDE SEQUENCE</scope>
</reference>
<name>A0A814ZU48_9BILA</name>
<dbReference type="Proteomes" id="UP000682733">
    <property type="component" value="Unassembled WGS sequence"/>
</dbReference>
<dbReference type="Proteomes" id="UP000681722">
    <property type="component" value="Unassembled WGS sequence"/>
</dbReference>
<accession>A0A814ZU48</accession>
<dbReference type="Proteomes" id="UP000663829">
    <property type="component" value="Unassembled WGS sequence"/>
</dbReference>
<evidence type="ECO:0000313" key="5">
    <source>
        <dbReference type="EMBL" id="CAF4015071.1"/>
    </source>
</evidence>
<gene>
    <name evidence="3" type="ORF">GPM918_LOCUS25984</name>
    <name evidence="2" type="ORF">OVA965_LOCUS19136</name>
    <name evidence="5" type="ORF">SRO942_LOCUS26056</name>
    <name evidence="4" type="ORF">TMI583_LOCUS19149</name>
</gene>
<keyword evidence="1" id="KW-0175">Coiled coil</keyword>
<organism evidence="3 6">
    <name type="scientific">Didymodactylos carnosus</name>
    <dbReference type="NCBI Taxonomy" id="1234261"/>
    <lineage>
        <taxon>Eukaryota</taxon>
        <taxon>Metazoa</taxon>
        <taxon>Spiralia</taxon>
        <taxon>Gnathifera</taxon>
        <taxon>Rotifera</taxon>
        <taxon>Eurotatoria</taxon>
        <taxon>Bdelloidea</taxon>
        <taxon>Philodinida</taxon>
        <taxon>Philodinidae</taxon>
        <taxon>Didymodactylos</taxon>
    </lineage>
</organism>
<evidence type="ECO:0000313" key="6">
    <source>
        <dbReference type="Proteomes" id="UP000663829"/>
    </source>
</evidence>
<dbReference type="EMBL" id="CAJOBA010009781">
    <property type="protein sequence ID" value="CAF3859171.1"/>
    <property type="molecule type" value="Genomic_DNA"/>
</dbReference>
<dbReference type="EMBL" id="CAJNOK010009763">
    <property type="protein sequence ID" value="CAF1097723.1"/>
    <property type="molecule type" value="Genomic_DNA"/>
</dbReference>
<proteinExistence type="predicted"/>
<keyword evidence="6" id="KW-1185">Reference proteome</keyword>
<evidence type="ECO:0000313" key="4">
    <source>
        <dbReference type="EMBL" id="CAF3859171.1"/>
    </source>
</evidence>
<protein>
    <submittedName>
        <fullName evidence="3">Uncharacterized protein</fullName>
    </submittedName>
</protein>
<dbReference type="EMBL" id="CAJNOQ010010288">
    <property type="protein sequence ID" value="CAF1247906.1"/>
    <property type="molecule type" value="Genomic_DNA"/>
</dbReference>
<dbReference type="OrthoDB" id="10065091at2759"/>
<dbReference type="Proteomes" id="UP000677228">
    <property type="component" value="Unassembled WGS sequence"/>
</dbReference>
<comment type="caution">
    <text evidence="3">The sequence shown here is derived from an EMBL/GenBank/DDBJ whole genome shotgun (WGS) entry which is preliminary data.</text>
</comment>
<dbReference type="AlphaFoldDB" id="A0A814ZU48"/>
<feature type="coiled-coil region" evidence="1">
    <location>
        <begin position="16"/>
        <end position="46"/>
    </location>
</feature>
<sequence>MTSPKMPVGSSKNDDALTLKTKITELERQNSDYKTKLDELRRAKATTMVKVEKEYVNTSMPGLNRPEKPQHCDKCDNYEHMLETEKRSNQQLKKMVEQQELKNLNKEKQQQLPQLSEPCKMCPDLEQLLEIEKQNTKQLNQLVQNEKVATEDERSMKEMLDSAVENMNGKVIETKNLTEALKIENKDFKNAIKLMQEQLHEKMDDLWKKEEEAKKQIAAWEKIYREWMTNVDRRVDN</sequence>
<dbReference type="EMBL" id="CAJOBC010013212">
    <property type="protein sequence ID" value="CAF4015071.1"/>
    <property type="molecule type" value="Genomic_DNA"/>
</dbReference>